<sequence>MGRSTKSKRTREYSNEVGVEDKKRVCTAKHDSDGFCTQYERLKHIKFPAAISALPHIMKHIDLLLMTMDEAAIEAATTGDWDWMDELLARHDSFDDIEAITRPAVANGHLDVVQLLMPAFFGYHGEIIGKMC</sequence>
<reference evidence="1" key="1">
    <citation type="submission" date="2021-01" db="EMBL/GenBank/DDBJ databases">
        <title>Phytophthora aleatoria, a newly-described species from Pinus radiata is distinct from Phytophthora cactorum isolates based on comparative genomics.</title>
        <authorList>
            <person name="Mcdougal R."/>
            <person name="Panda P."/>
            <person name="Williams N."/>
            <person name="Studholme D.J."/>
        </authorList>
    </citation>
    <scope>NUCLEOTIDE SEQUENCE</scope>
    <source>
        <strain evidence="1">NZFS 4037</strain>
    </source>
</reference>
<evidence type="ECO:0000313" key="2">
    <source>
        <dbReference type="Proteomes" id="UP000709295"/>
    </source>
</evidence>
<accession>A0A8J5IWZ4</accession>
<proteinExistence type="predicted"/>
<organism evidence="1 2">
    <name type="scientific">Phytophthora aleatoria</name>
    <dbReference type="NCBI Taxonomy" id="2496075"/>
    <lineage>
        <taxon>Eukaryota</taxon>
        <taxon>Sar</taxon>
        <taxon>Stramenopiles</taxon>
        <taxon>Oomycota</taxon>
        <taxon>Peronosporomycetes</taxon>
        <taxon>Peronosporales</taxon>
        <taxon>Peronosporaceae</taxon>
        <taxon>Phytophthora</taxon>
    </lineage>
</organism>
<gene>
    <name evidence="1" type="ORF">JG688_00013654</name>
</gene>
<dbReference type="Proteomes" id="UP000709295">
    <property type="component" value="Unassembled WGS sequence"/>
</dbReference>
<name>A0A8J5IWZ4_9STRA</name>
<evidence type="ECO:0000313" key="1">
    <source>
        <dbReference type="EMBL" id="KAG6951625.1"/>
    </source>
</evidence>
<dbReference type="EMBL" id="JAENGY010001183">
    <property type="protein sequence ID" value="KAG6951625.1"/>
    <property type="molecule type" value="Genomic_DNA"/>
</dbReference>
<keyword evidence="2" id="KW-1185">Reference proteome</keyword>
<protein>
    <recommendedName>
        <fullName evidence="3">Ankyrin repeat protein</fullName>
    </recommendedName>
</protein>
<comment type="caution">
    <text evidence="1">The sequence shown here is derived from an EMBL/GenBank/DDBJ whole genome shotgun (WGS) entry which is preliminary data.</text>
</comment>
<evidence type="ECO:0008006" key="3">
    <source>
        <dbReference type="Google" id="ProtNLM"/>
    </source>
</evidence>
<dbReference type="AlphaFoldDB" id="A0A8J5IWZ4"/>